<reference evidence="2" key="1">
    <citation type="submission" date="2021-01" db="EMBL/GenBank/DDBJ databases">
        <title>Whole genome shotgun sequence of Rhizocola hellebori NBRC 109834.</title>
        <authorList>
            <person name="Komaki H."/>
            <person name="Tamura T."/>
        </authorList>
    </citation>
    <scope>NUCLEOTIDE SEQUENCE</scope>
    <source>
        <strain evidence="2">NBRC 109834</strain>
    </source>
</reference>
<dbReference type="EMBL" id="BONY01000003">
    <property type="protein sequence ID" value="GIH02724.1"/>
    <property type="molecule type" value="Genomic_DNA"/>
</dbReference>
<evidence type="ECO:0000313" key="2">
    <source>
        <dbReference type="EMBL" id="GIH02724.1"/>
    </source>
</evidence>
<accession>A0A8J3VCN1</accession>
<organism evidence="2 3">
    <name type="scientific">Rhizocola hellebori</name>
    <dbReference type="NCBI Taxonomy" id="1392758"/>
    <lineage>
        <taxon>Bacteria</taxon>
        <taxon>Bacillati</taxon>
        <taxon>Actinomycetota</taxon>
        <taxon>Actinomycetes</taxon>
        <taxon>Micromonosporales</taxon>
        <taxon>Micromonosporaceae</taxon>
        <taxon>Rhizocola</taxon>
    </lineage>
</organism>
<evidence type="ECO:0000256" key="1">
    <source>
        <dbReference type="SAM" id="MobiDB-lite"/>
    </source>
</evidence>
<gene>
    <name evidence="2" type="ORF">Rhe02_07910</name>
</gene>
<evidence type="ECO:0000313" key="3">
    <source>
        <dbReference type="Proteomes" id="UP000612899"/>
    </source>
</evidence>
<dbReference type="Proteomes" id="UP000612899">
    <property type="component" value="Unassembled WGS sequence"/>
</dbReference>
<protein>
    <submittedName>
        <fullName evidence="2">Uncharacterized protein</fullName>
    </submittedName>
</protein>
<dbReference type="RefSeq" id="WP_203906650.1">
    <property type="nucleotide sequence ID" value="NZ_BONY01000003.1"/>
</dbReference>
<sequence>MGANADRSRSTGFESLAAGTGPGKQRCSDPLSKSEVALRTFGWSLTADGHGFLQQYPRFLPGTAVGKP</sequence>
<keyword evidence="3" id="KW-1185">Reference proteome</keyword>
<dbReference type="AlphaFoldDB" id="A0A8J3VCN1"/>
<name>A0A8J3VCN1_9ACTN</name>
<comment type="caution">
    <text evidence="2">The sequence shown here is derived from an EMBL/GenBank/DDBJ whole genome shotgun (WGS) entry which is preliminary data.</text>
</comment>
<proteinExistence type="predicted"/>
<feature type="region of interest" description="Disordered" evidence="1">
    <location>
        <begin position="1"/>
        <end position="31"/>
    </location>
</feature>